<evidence type="ECO:0000313" key="1">
    <source>
        <dbReference type="EMBL" id="MBY86759.1"/>
    </source>
</evidence>
<dbReference type="EMBL" id="GGMS01017556">
    <property type="protein sequence ID" value="MBY86759.1"/>
    <property type="molecule type" value="Transcribed_RNA"/>
</dbReference>
<gene>
    <name evidence="1" type="ORF">g.160944</name>
</gene>
<sequence>MTVKLARCLPKCTIVLLTNSLVYLRLYCDCRTFHSYGSFQKSSFFQNPISLWTWKHHTISLFHFFAKVPETFLLKRILLLISVNKIMPINSVFAHNNQRVTSYTAKSKKYCT</sequence>
<organism evidence="1">
    <name type="scientific">Sipha flava</name>
    <name type="common">yellow sugarcane aphid</name>
    <dbReference type="NCBI Taxonomy" id="143950"/>
    <lineage>
        <taxon>Eukaryota</taxon>
        <taxon>Metazoa</taxon>
        <taxon>Ecdysozoa</taxon>
        <taxon>Arthropoda</taxon>
        <taxon>Hexapoda</taxon>
        <taxon>Insecta</taxon>
        <taxon>Pterygota</taxon>
        <taxon>Neoptera</taxon>
        <taxon>Paraneoptera</taxon>
        <taxon>Hemiptera</taxon>
        <taxon>Sternorrhyncha</taxon>
        <taxon>Aphidomorpha</taxon>
        <taxon>Aphidoidea</taxon>
        <taxon>Aphididae</taxon>
        <taxon>Sipha</taxon>
    </lineage>
</organism>
<accession>A0A2S2R9T4</accession>
<proteinExistence type="predicted"/>
<protein>
    <submittedName>
        <fullName evidence="1">Uncharacterized protein</fullName>
    </submittedName>
</protein>
<name>A0A2S2R9T4_9HEMI</name>
<dbReference type="AlphaFoldDB" id="A0A2S2R9T4"/>
<reference evidence="1" key="1">
    <citation type="submission" date="2018-04" db="EMBL/GenBank/DDBJ databases">
        <title>Transcriptome assembly of Sipha flava.</title>
        <authorList>
            <person name="Scully E.D."/>
            <person name="Geib S.M."/>
            <person name="Palmer N.A."/>
            <person name="Koch K."/>
            <person name="Bradshaw J."/>
            <person name="Heng-Moss T."/>
            <person name="Sarath G."/>
        </authorList>
    </citation>
    <scope>NUCLEOTIDE SEQUENCE</scope>
</reference>